<name>A0A0M9FPY1_LEPPY</name>
<evidence type="ECO:0000313" key="2">
    <source>
        <dbReference type="EMBL" id="KPA73685.1"/>
    </source>
</evidence>
<dbReference type="RefSeq" id="XP_015652124.1">
    <property type="nucleotide sequence ID" value="XM_015809188.1"/>
</dbReference>
<dbReference type="VEuPathDB" id="TriTrypDB:LpyrH10_33_0230"/>
<keyword evidence="1" id="KW-0812">Transmembrane</keyword>
<evidence type="ECO:0000256" key="1">
    <source>
        <dbReference type="SAM" id="Phobius"/>
    </source>
</evidence>
<reference evidence="2 3" key="1">
    <citation type="submission" date="2015-07" db="EMBL/GenBank/DDBJ databases">
        <title>High-quality genome of monoxenous trypanosomatid Leptomonas pyrrhocoris.</title>
        <authorList>
            <person name="Flegontov P."/>
            <person name="Butenko A."/>
            <person name="Firsov S."/>
            <person name="Vlcek C."/>
            <person name="Logacheva M.D."/>
            <person name="Field M."/>
            <person name="Filatov D."/>
            <person name="Flegontova O."/>
            <person name="Gerasimov E."/>
            <person name="Jackson A.P."/>
            <person name="Kelly S."/>
            <person name="Opperdoes F."/>
            <person name="O'Reilly A."/>
            <person name="Votypka J."/>
            <person name="Yurchenko V."/>
            <person name="Lukes J."/>
        </authorList>
    </citation>
    <scope>NUCLEOTIDE SEQUENCE [LARGE SCALE GENOMIC DNA]</scope>
    <source>
        <strain evidence="2">H10</strain>
    </source>
</reference>
<keyword evidence="3" id="KW-1185">Reference proteome</keyword>
<dbReference type="OrthoDB" id="277140at2759"/>
<organism evidence="2 3">
    <name type="scientific">Leptomonas pyrrhocoris</name>
    <name type="common">Firebug parasite</name>
    <dbReference type="NCBI Taxonomy" id="157538"/>
    <lineage>
        <taxon>Eukaryota</taxon>
        <taxon>Discoba</taxon>
        <taxon>Euglenozoa</taxon>
        <taxon>Kinetoplastea</taxon>
        <taxon>Metakinetoplastina</taxon>
        <taxon>Trypanosomatida</taxon>
        <taxon>Trypanosomatidae</taxon>
        <taxon>Leishmaniinae</taxon>
        <taxon>Leptomonas</taxon>
    </lineage>
</organism>
<feature type="transmembrane region" description="Helical" evidence="1">
    <location>
        <begin position="80"/>
        <end position="98"/>
    </location>
</feature>
<keyword evidence="1" id="KW-0472">Membrane</keyword>
<dbReference type="AlphaFoldDB" id="A0A0M9FPY1"/>
<keyword evidence="1" id="KW-1133">Transmembrane helix</keyword>
<comment type="caution">
    <text evidence="2">The sequence shown here is derived from an EMBL/GenBank/DDBJ whole genome shotgun (WGS) entry which is preliminary data.</text>
</comment>
<accession>A0A0M9FPY1</accession>
<gene>
    <name evidence="2" type="ORF">ABB37_09615</name>
</gene>
<evidence type="ECO:0000313" key="3">
    <source>
        <dbReference type="Proteomes" id="UP000037923"/>
    </source>
</evidence>
<protein>
    <submittedName>
        <fullName evidence="2">Uncharacterized protein</fullName>
    </submittedName>
</protein>
<sequence length="210" mass="23381">MSPPQYSFGYELKSKQVRAYQVHDLGSVRKAIIANLQEYLDYEGVAEEEPTSLKNIFLKVVTICGAAGIYVMSKSNVSGAWLLGSIAAFAALVVFQYACSVMEHSEDVVFVGTGKALSHSSRAQKPCFVKLKNQRLCIRIRQDNVEIPVIQFETQIIGNSKLFSPPTVYSRNEQTVQYGQFFGSTGFFFPPPFIKLVDSMLDAVTSKKQK</sequence>
<dbReference type="EMBL" id="LGTL01000033">
    <property type="protein sequence ID" value="KPA73685.1"/>
    <property type="molecule type" value="Genomic_DNA"/>
</dbReference>
<proteinExistence type="predicted"/>
<dbReference type="OMA" id="YGQFFGS"/>
<dbReference type="Proteomes" id="UP000037923">
    <property type="component" value="Unassembled WGS sequence"/>
</dbReference>
<dbReference type="GeneID" id="26909898"/>